<evidence type="ECO:0000259" key="1">
    <source>
        <dbReference type="Pfam" id="PF25372"/>
    </source>
</evidence>
<dbReference type="InterPro" id="IPR032675">
    <property type="entry name" value="LRR_dom_sf"/>
</dbReference>
<gene>
    <name evidence="2" type="ORF">L9F63_015427</name>
</gene>
<dbReference type="GO" id="GO:0031146">
    <property type="term" value="P:SCF-dependent proteasomal ubiquitin-dependent protein catabolic process"/>
    <property type="evidence" value="ECO:0007669"/>
    <property type="project" value="TreeGrafter"/>
</dbReference>
<dbReference type="Proteomes" id="UP001233999">
    <property type="component" value="Unassembled WGS sequence"/>
</dbReference>
<dbReference type="CDD" id="cd22126">
    <property type="entry name" value="F-box_FBXL15"/>
    <property type="match status" value="1"/>
</dbReference>
<accession>A0AAD8A705</accession>
<evidence type="ECO:0000313" key="2">
    <source>
        <dbReference type="EMBL" id="KAJ9592922.1"/>
    </source>
</evidence>
<reference evidence="2" key="2">
    <citation type="submission" date="2023-05" db="EMBL/GenBank/DDBJ databases">
        <authorList>
            <person name="Fouks B."/>
        </authorList>
    </citation>
    <scope>NUCLEOTIDE SEQUENCE</scope>
    <source>
        <strain evidence="2">Stay&amp;Tobe</strain>
        <tissue evidence="2">Testes</tissue>
    </source>
</reference>
<dbReference type="EMBL" id="JASPKZ010003797">
    <property type="protein sequence ID" value="KAJ9592922.1"/>
    <property type="molecule type" value="Genomic_DNA"/>
</dbReference>
<dbReference type="AlphaFoldDB" id="A0AAD8A705"/>
<dbReference type="GO" id="GO:0019005">
    <property type="term" value="C:SCF ubiquitin ligase complex"/>
    <property type="evidence" value="ECO:0007669"/>
    <property type="project" value="TreeGrafter"/>
</dbReference>
<evidence type="ECO:0000313" key="3">
    <source>
        <dbReference type="Proteomes" id="UP001233999"/>
    </source>
</evidence>
<organism evidence="2 3">
    <name type="scientific">Diploptera punctata</name>
    <name type="common">Pacific beetle cockroach</name>
    <dbReference type="NCBI Taxonomy" id="6984"/>
    <lineage>
        <taxon>Eukaryota</taxon>
        <taxon>Metazoa</taxon>
        <taxon>Ecdysozoa</taxon>
        <taxon>Arthropoda</taxon>
        <taxon>Hexapoda</taxon>
        <taxon>Insecta</taxon>
        <taxon>Pterygota</taxon>
        <taxon>Neoptera</taxon>
        <taxon>Polyneoptera</taxon>
        <taxon>Dictyoptera</taxon>
        <taxon>Blattodea</taxon>
        <taxon>Blaberoidea</taxon>
        <taxon>Blaberidae</taxon>
        <taxon>Diplopterinae</taxon>
        <taxon>Diploptera</taxon>
    </lineage>
</organism>
<dbReference type="InterPro" id="IPR006553">
    <property type="entry name" value="Leu-rich_rpt_Cys-con_subtyp"/>
</dbReference>
<dbReference type="SMART" id="SM00367">
    <property type="entry name" value="LRR_CC"/>
    <property type="match status" value="7"/>
</dbReference>
<sequence length="285" mass="33217">MSDTAEITLLDLSWDDILFQQILPRLSLKDCFNLRATSVLYKELVGAYFRKMRKLNVSMSVRSKGPAFKVLADGCSNIHYLNLSQTKWMTDDLLMPFLNNNRHLTHVNLSGCCDITSRSLQIIFILCENLKSLNLKDCRWVTAGCIEELVYHQENLEEIDLSSCFNLGDDSLILLIQKFRKLRVLCISNVYSVTDKTMFAIAHFSRNLEHLNVSQCWRIKDEGVWMVGEYCRKLKSLRVRNCQYVTLRSLDYLRSRIAIDGLPYSRWRYREIENIHPFGGINLQI</sequence>
<comment type="caution">
    <text evidence="2">The sequence shown here is derived from an EMBL/GenBank/DDBJ whole genome shotgun (WGS) entry which is preliminary data.</text>
</comment>
<reference evidence="2" key="1">
    <citation type="journal article" date="2023" name="IScience">
        <title>Live-bearing cockroach genome reveals convergent evolutionary mechanisms linked to viviparity in insects and beyond.</title>
        <authorList>
            <person name="Fouks B."/>
            <person name="Harrison M.C."/>
            <person name="Mikhailova A.A."/>
            <person name="Marchal E."/>
            <person name="English S."/>
            <person name="Carruthers M."/>
            <person name="Jennings E.C."/>
            <person name="Chiamaka E.L."/>
            <person name="Frigard R.A."/>
            <person name="Pippel M."/>
            <person name="Attardo G.M."/>
            <person name="Benoit J.B."/>
            <person name="Bornberg-Bauer E."/>
            <person name="Tobe S.S."/>
        </authorList>
    </citation>
    <scope>NUCLEOTIDE SEQUENCE</scope>
    <source>
        <strain evidence="2">Stay&amp;Tobe</strain>
    </source>
</reference>
<proteinExistence type="predicted"/>
<dbReference type="Gene3D" id="3.80.10.10">
    <property type="entry name" value="Ribonuclease Inhibitor"/>
    <property type="match status" value="1"/>
</dbReference>
<dbReference type="InterPro" id="IPR057207">
    <property type="entry name" value="FBXL15_LRR"/>
</dbReference>
<feature type="domain" description="F-box/LRR-repeat protein 15-like leucin rich repeat" evidence="1">
    <location>
        <begin position="74"/>
        <end position="207"/>
    </location>
</feature>
<name>A0AAD8A705_DIPPU</name>
<keyword evidence="3" id="KW-1185">Reference proteome</keyword>
<protein>
    <recommendedName>
        <fullName evidence="1">F-box/LRR-repeat protein 15-like leucin rich repeat domain-containing protein</fullName>
    </recommendedName>
</protein>
<dbReference type="SUPFAM" id="SSF52047">
    <property type="entry name" value="RNI-like"/>
    <property type="match status" value="1"/>
</dbReference>
<dbReference type="PANTHER" id="PTHR13318">
    <property type="entry name" value="PARTNER OF PAIRED, ISOFORM B-RELATED"/>
    <property type="match status" value="1"/>
</dbReference>
<dbReference type="Pfam" id="PF25372">
    <property type="entry name" value="DUF7885"/>
    <property type="match status" value="1"/>
</dbReference>
<dbReference type="PANTHER" id="PTHR13318:SF247">
    <property type="entry name" value="GH16156P"/>
    <property type="match status" value="1"/>
</dbReference>